<dbReference type="EMBL" id="JBEDUW010000006">
    <property type="protein sequence ID" value="KAK9922647.1"/>
    <property type="molecule type" value="Genomic_DNA"/>
</dbReference>
<dbReference type="AlphaFoldDB" id="A0AAW1WDP5"/>
<feature type="compositionally biased region" description="Basic residues" evidence="1">
    <location>
        <begin position="1"/>
        <end position="20"/>
    </location>
</feature>
<dbReference type="Proteomes" id="UP001457282">
    <property type="component" value="Unassembled WGS sequence"/>
</dbReference>
<gene>
    <name evidence="2" type="ORF">M0R45_031102</name>
</gene>
<name>A0AAW1WDP5_RUBAR</name>
<reference evidence="2 3" key="1">
    <citation type="journal article" date="2023" name="G3 (Bethesda)">
        <title>A chromosome-length genome assembly and annotation of blackberry (Rubus argutus, cv. 'Hillquist').</title>
        <authorList>
            <person name="Bruna T."/>
            <person name="Aryal R."/>
            <person name="Dudchenko O."/>
            <person name="Sargent D.J."/>
            <person name="Mead D."/>
            <person name="Buti M."/>
            <person name="Cavallini A."/>
            <person name="Hytonen T."/>
            <person name="Andres J."/>
            <person name="Pham M."/>
            <person name="Weisz D."/>
            <person name="Mascagni F."/>
            <person name="Usai G."/>
            <person name="Natali L."/>
            <person name="Bassil N."/>
            <person name="Fernandez G.E."/>
            <person name="Lomsadze A."/>
            <person name="Armour M."/>
            <person name="Olukolu B."/>
            <person name="Poorten T."/>
            <person name="Britton C."/>
            <person name="Davik J."/>
            <person name="Ashrafi H."/>
            <person name="Aiden E.L."/>
            <person name="Borodovsky M."/>
            <person name="Worthington M."/>
        </authorList>
    </citation>
    <scope>NUCLEOTIDE SEQUENCE [LARGE SCALE GENOMIC DNA]</scope>
    <source>
        <strain evidence="2">PI 553951</strain>
    </source>
</reference>
<comment type="caution">
    <text evidence="2">The sequence shown here is derived from an EMBL/GenBank/DDBJ whole genome shotgun (WGS) entry which is preliminary data.</text>
</comment>
<protein>
    <submittedName>
        <fullName evidence="2">Uncharacterized protein</fullName>
    </submittedName>
</protein>
<accession>A0AAW1WDP5</accession>
<evidence type="ECO:0000313" key="2">
    <source>
        <dbReference type="EMBL" id="KAK9922647.1"/>
    </source>
</evidence>
<feature type="region of interest" description="Disordered" evidence="1">
    <location>
        <begin position="1"/>
        <end position="25"/>
    </location>
</feature>
<evidence type="ECO:0000256" key="1">
    <source>
        <dbReference type="SAM" id="MobiDB-lite"/>
    </source>
</evidence>
<feature type="region of interest" description="Disordered" evidence="1">
    <location>
        <begin position="88"/>
        <end position="111"/>
    </location>
</feature>
<keyword evidence="3" id="KW-1185">Reference proteome</keyword>
<evidence type="ECO:0000313" key="3">
    <source>
        <dbReference type="Proteomes" id="UP001457282"/>
    </source>
</evidence>
<organism evidence="2 3">
    <name type="scientific">Rubus argutus</name>
    <name type="common">Southern blackberry</name>
    <dbReference type="NCBI Taxonomy" id="59490"/>
    <lineage>
        <taxon>Eukaryota</taxon>
        <taxon>Viridiplantae</taxon>
        <taxon>Streptophyta</taxon>
        <taxon>Embryophyta</taxon>
        <taxon>Tracheophyta</taxon>
        <taxon>Spermatophyta</taxon>
        <taxon>Magnoliopsida</taxon>
        <taxon>eudicotyledons</taxon>
        <taxon>Gunneridae</taxon>
        <taxon>Pentapetalae</taxon>
        <taxon>rosids</taxon>
        <taxon>fabids</taxon>
        <taxon>Rosales</taxon>
        <taxon>Rosaceae</taxon>
        <taxon>Rosoideae</taxon>
        <taxon>Rosoideae incertae sedis</taxon>
        <taxon>Rubus</taxon>
    </lineage>
</organism>
<proteinExistence type="predicted"/>
<sequence>MNHHYHRVKPNRGHLHHHKPAPIYNPLVSPSSPNQITTCKEAAGVVSTSRAHALYPHIVHQTRALPTSQPALSTVPLSRRTAVASTDYAAGVPKPEPSCRAAHPHPELSLL</sequence>